<comment type="caution">
    <text evidence="3">The sequence shown here is derived from an EMBL/GenBank/DDBJ whole genome shotgun (WGS) entry which is preliminary data.</text>
</comment>
<feature type="compositionally biased region" description="Polar residues" evidence="2">
    <location>
        <begin position="8"/>
        <end position="17"/>
    </location>
</feature>
<accession>A0A9W8Y9J7</accession>
<dbReference type="AlphaFoldDB" id="A0A9W8Y9J7"/>
<proteinExistence type="predicted"/>
<gene>
    <name evidence="3" type="ORF">N0V83_004759</name>
</gene>
<evidence type="ECO:0000313" key="4">
    <source>
        <dbReference type="Proteomes" id="UP001140560"/>
    </source>
</evidence>
<evidence type="ECO:0000313" key="3">
    <source>
        <dbReference type="EMBL" id="KAJ4371540.1"/>
    </source>
</evidence>
<evidence type="ECO:0000256" key="1">
    <source>
        <dbReference type="SAM" id="Coils"/>
    </source>
</evidence>
<dbReference type="OrthoDB" id="3934814at2759"/>
<dbReference type="Proteomes" id="UP001140560">
    <property type="component" value="Unassembled WGS sequence"/>
</dbReference>
<keyword evidence="4" id="KW-1185">Reference proteome</keyword>
<keyword evidence="1" id="KW-0175">Coiled coil</keyword>
<feature type="coiled-coil region" evidence="1">
    <location>
        <begin position="55"/>
        <end position="83"/>
    </location>
</feature>
<sequence length="245" mass="27656">MARRRVQSAAQNVSQGGQAYAKDSSSDDNPARTESQQMLALRPLLKKPQGNDREVNRFRAKVAADQKQLKALLEQRVHQAEETKRRRRTQIATKIMEALQAPNHPPQGETPTFDGTKITGNITYASAVDVLTASEGLITQYQRLDDRIRDLRNEDTDSVVDKWKQDIHETEMQLKMGARVALRNVKKVLGADVMDDEVAEESAEDKMEGVVLVEEELNYELAKGLRYAERGVKRMVKGLPKDEDN</sequence>
<evidence type="ECO:0000256" key="2">
    <source>
        <dbReference type="SAM" id="MobiDB-lite"/>
    </source>
</evidence>
<dbReference type="EMBL" id="JAPEUY010000007">
    <property type="protein sequence ID" value="KAJ4371540.1"/>
    <property type="molecule type" value="Genomic_DNA"/>
</dbReference>
<reference evidence="3" key="1">
    <citation type="submission" date="2022-10" db="EMBL/GenBank/DDBJ databases">
        <title>Tapping the CABI collections for fungal endophytes: first genome assemblies for Collariella, Neodidymelliopsis, Ascochyta clinopodiicola, Didymella pomorum, Didymosphaeria variabile, Neocosmospora piperis and Neocucurbitaria cava.</title>
        <authorList>
            <person name="Hill R."/>
        </authorList>
    </citation>
    <scope>NUCLEOTIDE SEQUENCE</scope>
    <source>
        <strain evidence="3">IMI 356814</strain>
    </source>
</reference>
<protein>
    <submittedName>
        <fullName evidence="3">Uncharacterized protein</fullName>
    </submittedName>
</protein>
<name>A0A9W8Y9J7_9PLEO</name>
<organism evidence="3 4">
    <name type="scientific">Neocucurbitaria cava</name>
    <dbReference type="NCBI Taxonomy" id="798079"/>
    <lineage>
        <taxon>Eukaryota</taxon>
        <taxon>Fungi</taxon>
        <taxon>Dikarya</taxon>
        <taxon>Ascomycota</taxon>
        <taxon>Pezizomycotina</taxon>
        <taxon>Dothideomycetes</taxon>
        <taxon>Pleosporomycetidae</taxon>
        <taxon>Pleosporales</taxon>
        <taxon>Pleosporineae</taxon>
        <taxon>Cucurbitariaceae</taxon>
        <taxon>Neocucurbitaria</taxon>
    </lineage>
</organism>
<feature type="region of interest" description="Disordered" evidence="2">
    <location>
        <begin position="1"/>
        <end position="53"/>
    </location>
</feature>